<proteinExistence type="predicted"/>
<reference evidence="2 3" key="1">
    <citation type="journal article" date="2020" name="Antonie Van Leeuwenhoek">
        <title>Rhodopirellula heiligendammensis sp. nov., Rhodopirellula pilleata sp. nov., and Rhodopirellula solitaria sp. nov. isolated from natural or artificial marine surfaces in Northern Germany and California, USA, and emended description of the genus Rhodopirellula.</title>
        <authorList>
            <person name="Kallscheuer N."/>
            <person name="Wiegand S."/>
            <person name="Jogler M."/>
            <person name="Boedeker C."/>
            <person name="Peeters S.H."/>
            <person name="Rast P."/>
            <person name="Heuer A."/>
            <person name="Jetten M.S.M."/>
            <person name="Rohde M."/>
            <person name="Jogler C."/>
        </authorList>
    </citation>
    <scope>NUCLEOTIDE SEQUENCE [LARGE SCALE GENOMIC DNA]</scope>
    <source>
        <strain evidence="2 3">Poly21</strain>
    </source>
</reference>
<feature type="transmembrane region" description="Helical" evidence="1">
    <location>
        <begin position="12"/>
        <end position="40"/>
    </location>
</feature>
<keyword evidence="1" id="KW-0812">Transmembrane</keyword>
<evidence type="ECO:0000256" key="1">
    <source>
        <dbReference type="SAM" id="Phobius"/>
    </source>
</evidence>
<name>A0A5C6BWK6_9BACT</name>
<dbReference type="RefSeq" id="WP_146407103.1">
    <property type="nucleotide sequence ID" value="NZ_SJPU01000002.1"/>
</dbReference>
<evidence type="ECO:0000313" key="2">
    <source>
        <dbReference type="EMBL" id="TWU15164.1"/>
    </source>
</evidence>
<evidence type="ECO:0008006" key="4">
    <source>
        <dbReference type="Google" id="ProtNLM"/>
    </source>
</evidence>
<keyword evidence="1" id="KW-1133">Transmembrane helix</keyword>
<comment type="caution">
    <text evidence="2">The sequence shown here is derived from an EMBL/GenBank/DDBJ whole genome shotgun (WGS) entry which is preliminary data.</text>
</comment>
<protein>
    <recommendedName>
        <fullName evidence="4">PEP-CTERM protein-sorting domain-containing protein</fullName>
    </recommendedName>
</protein>
<dbReference type="EMBL" id="SJPU01000002">
    <property type="protein sequence ID" value="TWU15164.1"/>
    <property type="molecule type" value="Genomic_DNA"/>
</dbReference>
<dbReference type="Proteomes" id="UP000319908">
    <property type="component" value="Unassembled WGS sequence"/>
</dbReference>
<keyword evidence="1" id="KW-0472">Membrane</keyword>
<sequence length="231" mass="24104">MNVPSFLSSVRIAVIVPLCFAVAVCIGSASVSAGLILSYAPNETVDGTAPSQVFSAGIMANPLTAIGLTYRRGSGTLAYQGFSTGAATPGQFITFGYESTLPIDLGTLDIAFSSALGPEVVDIFASFDGASFENLLSLSTPFRLDPYMPRIDLTARTARSAEFRLIGSQAARSDGVFGFSPLAGSTPAATIQLTGAIAAVPEPAALTTLILIAGCFYSQRKRAERRRVTPY</sequence>
<dbReference type="AlphaFoldDB" id="A0A5C6BWK6"/>
<gene>
    <name evidence="2" type="ORF">Poly21_23560</name>
</gene>
<keyword evidence="3" id="KW-1185">Reference proteome</keyword>
<evidence type="ECO:0000313" key="3">
    <source>
        <dbReference type="Proteomes" id="UP000319908"/>
    </source>
</evidence>
<organism evidence="2 3">
    <name type="scientific">Allorhodopirellula heiligendammensis</name>
    <dbReference type="NCBI Taxonomy" id="2714739"/>
    <lineage>
        <taxon>Bacteria</taxon>
        <taxon>Pseudomonadati</taxon>
        <taxon>Planctomycetota</taxon>
        <taxon>Planctomycetia</taxon>
        <taxon>Pirellulales</taxon>
        <taxon>Pirellulaceae</taxon>
        <taxon>Allorhodopirellula</taxon>
    </lineage>
</organism>
<accession>A0A5C6BWK6</accession>